<evidence type="ECO:0000256" key="1">
    <source>
        <dbReference type="SAM" id="MobiDB-lite"/>
    </source>
</evidence>
<reference evidence="3" key="1">
    <citation type="submission" date="2023-07" db="EMBL/GenBank/DDBJ databases">
        <title>A chromosome-level genome assembly of Lolium multiflorum.</title>
        <authorList>
            <person name="Chen Y."/>
            <person name="Copetti D."/>
            <person name="Kolliker R."/>
            <person name="Studer B."/>
        </authorList>
    </citation>
    <scope>NUCLEOTIDE SEQUENCE</scope>
    <source>
        <strain evidence="3">02402/16</strain>
        <tissue evidence="3">Leaf</tissue>
    </source>
</reference>
<evidence type="ECO:0000313" key="3">
    <source>
        <dbReference type="EMBL" id="KAK1608163.1"/>
    </source>
</evidence>
<name>A0AAD8VKS6_LOLMU</name>
<proteinExistence type="predicted"/>
<gene>
    <name evidence="3" type="ORF">QYE76_031836</name>
</gene>
<dbReference type="Proteomes" id="UP001231189">
    <property type="component" value="Unassembled WGS sequence"/>
</dbReference>
<feature type="compositionally biased region" description="Basic and acidic residues" evidence="1">
    <location>
        <begin position="811"/>
        <end position="821"/>
    </location>
</feature>
<sequence length="865" mass="97429">MASPSWIWNVSYMTVQDLDNGVRNLHDGEIHIWSASKWITLFDDQGIPIIGKFMQPDIDEFKERSVIEFSAFHAFIDHCIYPTPDVIDETELDTDIDSSAIDSSALDLKGKSKASDPISAEINPKVPLPSADQAHPSKRWRITYSTHKDLDRGRMKAYDGSLSRSVKDDWLTLLDAKGKIIGCRYMESKDNFSVGAKLYFPMHVVQMGQPLHKTNIDSHLEVVSLHGRDGSVPTQTAKRTQASTSDNPSPASLPSTPPLTPPSCHPPMANFEVDPTPWLPHGHQIIDGGPTRLPRTFYSPSVDPPRRHDNICVAELMPPPPGQLIPHWRQQVRNFIEGQLQRTVEDVQPCLLGLGFYRLRSPAARAALVNHIPYQIQQGVFVRFLNHDDRENHRAVQGFRFGWLMLLSVPLDYRNDYDLANAISSFGKLLHWHQDDALLERTICYVAFQSEAKVPRDIVFTKYASVGGVKESWTAACFILTAEFADELPHDEDQMPLNGNPHPMPGLLQPDLNNFVNPQFPEIGWDVQEQVQPPVHNHGVQHPLFEVEEEQDQAMEVEAQVQEQQQEEIPEQPMEQEIHQFNESAFLDTSSSEGSVNMLQAPQHLVINKIEVLFDVVDKKFLSFLHKQFPSYTSCLSDVMVGPLLPKDMVMDRIYKGLAPSLFMKAIPMALPTQKFAWLSGYRSLISEIPSYSEAPMAPCDMQFSVEPIAASGFVGGRTAVSKRRNKDPFTPRFTRSALKAQMHIQKQGMKKVSRRNSITAAVSLFTEEVDSSSWTDSSIRRCTRHMAKANGYKFESMPDKGTTRKKPKSSKPEQADKEEVVPFIPVSTLQNIGRQLQIPEEDITTEKLMAAPVDTKEKKSSNGL</sequence>
<feature type="domain" description="DUF7597" evidence="2">
    <location>
        <begin position="273"/>
        <end position="396"/>
    </location>
</feature>
<dbReference type="Pfam" id="PF24530">
    <property type="entry name" value="DUF7597"/>
    <property type="match status" value="1"/>
</dbReference>
<accession>A0AAD8VKS6</accession>
<evidence type="ECO:0000259" key="2">
    <source>
        <dbReference type="Pfam" id="PF24530"/>
    </source>
</evidence>
<comment type="caution">
    <text evidence="3">The sequence shown here is derived from an EMBL/GenBank/DDBJ whole genome shotgun (WGS) entry which is preliminary data.</text>
</comment>
<organism evidence="3 4">
    <name type="scientific">Lolium multiflorum</name>
    <name type="common">Italian ryegrass</name>
    <name type="synonym">Lolium perenne subsp. multiflorum</name>
    <dbReference type="NCBI Taxonomy" id="4521"/>
    <lineage>
        <taxon>Eukaryota</taxon>
        <taxon>Viridiplantae</taxon>
        <taxon>Streptophyta</taxon>
        <taxon>Embryophyta</taxon>
        <taxon>Tracheophyta</taxon>
        <taxon>Spermatophyta</taxon>
        <taxon>Magnoliopsida</taxon>
        <taxon>Liliopsida</taxon>
        <taxon>Poales</taxon>
        <taxon>Poaceae</taxon>
        <taxon>BOP clade</taxon>
        <taxon>Pooideae</taxon>
        <taxon>Poodae</taxon>
        <taxon>Poeae</taxon>
        <taxon>Poeae Chloroplast Group 2 (Poeae type)</taxon>
        <taxon>Loliodinae</taxon>
        <taxon>Loliinae</taxon>
        <taxon>Lolium</taxon>
    </lineage>
</organism>
<dbReference type="PANTHER" id="PTHR33075">
    <property type="entry name" value="OS02G0499800 PROTEIN"/>
    <property type="match status" value="1"/>
</dbReference>
<dbReference type="EMBL" id="JAUUTY010000007">
    <property type="protein sequence ID" value="KAK1608163.1"/>
    <property type="molecule type" value="Genomic_DNA"/>
</dbReference>
<keyword evidence="4" id="KW-1185">Reference proteome</keyword>
<feature type="region of interest" description="Disordered" evidence="1">
    <location>
        <begin position="843"/>
        <end position="865"/>
    </location>
</feature>
<feature type="compositionally biased region" description="Pro residues" evidence="1">
    <location>
        <begin position="255"/>
        <end position="265"/>
    </location>
</feature>
<protein>
    <recommendedName>
        <fullName evidence="2">DUF7597 domain-containing protein</fullName>
    </recommendedName>
</protein>
<feature type="region of interest" description="Disordered" evidence="1">
    <location>
        <begin position="791"/>
        <end position="823"/>
    </location>
</feature>
<feature type="compositionally biased region" description="Basic and acidic residues" evidence="1">
    <location>
        <begin position="855"/>
        <end position="865"/>
    </location>
</feature>
<evidence type="ECO:0000313" key="4">
    <source>
        <dbReference type="Proteomes" id="UP001231189"/>
    </source>
</evidence>
<feature type="region of interest" description="Disordered" evidence="1">
    <location>
        <begin position="228"/>
        <end position="273"/>
    </location>
</feature>
<feature type="compositionally biased region" description="Polar residues" evidence="1">
    <location>
        <begin position="232"/>
        <end position="247"/>
    </location>
</feature>
<dbReference type="PANTHER" id="PTHR33075:SF10">
    <property type="entry name" value="DUF4283 DOMAIN-CONTAINING PROTEIN"/>
    <property type="match status" value="1"/>
</dbReference>
<dbReference type="InterPro" id="IPR056018">
    <property type="entry name" value="DUF7597"/>
</dbReference>
<dbReference type="AlphaFoldDB" id="A0AAD8VKS6"/>